<keyword evidence="1" id="KW-1133">Transmembrane helix</keyword>
<reference evidence="4" key="1">
    <citation type="submission" date="2023-07" db="EMBL/GenBank/DDBJ databases">
        <title>Description of three actinobacteria isolated from air of manufacturing shop in a pharmaceutical factory.</title>
        <authorList>
            <person name="Zhang D.-F."/>
        </authorList>
    </citation>
    <scope>NUCLEOTIDE SEQUENCE [LARGE SCALE GENOMIC DNA]</scope>
    <source>
        <strain evidence="4">CCTCC AB 207010</strain>
    </source>
</reference>
<keyword evidence="1" id="KW-0472">Membrane</keyword>
<dbReference type="EMBL" id="JAVKGT010000022">
    <property type="protein sequence ID" value="MDR5712306.1"/>
    <property type="molecule type" value="Genomic_DNA"/>
</dbReference>
<accession>A0ABU1FUH2</accession>
<evidence type="ECO:0000313" key="4">
    <source>
        <dbReference type="Proteomes" id="UP001260872"/>
    </source>
</evidence>
<evidence type="ECO:0008006" key="5">
    <source>
        <dbReference type="Google" id="ProtNLM"/>
    </source>
</evidence>
<proteinExistence type="predicted"/>
<dbReference type="Proteomes" id="UP001260872">
    <property type="component" value="Unassembled WGS sequence"/>
</dbReference>
<evidence type="ECO:0000313" key="3">
    <source>
        <dbReference type="EMBL" id="MDR5712306.1"/>
    </source>
</evidence>
<dbReference type="RefSeq" id="WP_310537685.1">
    <property type="nucleotide sequence ID" value="NZ_BAAAOC010000085.1"/>
</dbReference>
<comment type="caution">
    <text evidence="3">The sequence shown here is derived from an EMBL/GenBank/DDBJ whole genome shotgun (WGS) entry which is preliminary data.</text>
</comment>
<keyword evidence="2" id="KW-0732">Signal</keyword>
<keyword evidence="4" id="KW-1185">Reference proteome</keyword>
<feature type="signal peptide" evidence="2">
    <location>
        <begin position="1"/>
        <end position="21"/>
    </location>
</feature>
<evidence type="ECO:0000256" key="1">
    <source>
        <dbReference type="SAM" id="Phobius"/>
    </source>
</evidence>
<name>A0ABU1FUH2_9MICC</name>
<feature type="chain" id="PRO_5045410024" description="Type II secretion system protein GspF domain-containing protein" evidence="2">
    <location>
        <begin position="22"/>
        <end position="259"/>
    </location>
</feature>
<gene>
    <name evidence="3" type="ORF">RH857_09205</name>
</gene>
<feature type="transmembrane region" description="Helical" evidence="1">
    <location>
        <begin position="223"/>
        <end position="244"/>
    </location>
</feature>
<evidence type="ECO:0000256" key="2">
    <source>
        <dbReference type="SAM" id="SignalP"/>
    </source>
</evidence>
<sequence>MSQLLTAVAVASALSAAVILAVTPERTGTAPAHPKSRSSTRGLQVLLRRRRGPDAAQLRLQSATLLRQLSALLQSGRSEAQAWADLHQHWTEADAEHPLARICAHAVTAERTGLGTAEGLRRAGNHLLAGPARRAGALNHRTGREVRSLLDRLRAAVALSEQTGAPMSQLLQQMAASADEADSLDAAVRTACAGPKVTQLILSLLPVGGIILGQLMGAAPVKALLEGGFGLLCLITGVLVLLLGRLWSRRMIQRVEASL</sequence>
<protein>
    <recommendedName>
        <fullName evidence="5">Type II secretion system protein GspF domain-containing protein</fullName>
    </recommendedName>
</protein>
<keyword evidence="1" id="KW-0812">Transmembrane</keyword>
<organism evidence="3 4">
    <name type="scientific">Nesterenkonia flava</name>
    <dbReference type="NCBI Taxonomy" id="469799"/>
    <lineage>
        <taxon>Bacteria</taxon>
        <taxon>Bacillati</taxon>
        <taxon>Actinomycetota</taxon>
        <taxon>Actinomycetes</taxon>
        <taxon>Micrococcales</taxon>
        <taxon>Micrococcaceae</taxon>
        <taxon>Nesterenkonia</taxon>
    </lineage>
</organism>